<dbReference type="InterPro" id="IPR011032">
    <property type="entry name" value="GroES-like_sf"/>
</dbReference>
<dbReference type="SMART" id="SM00829">
    <property type="entry name" value="PKS_ER"/>
    <property type="match status" value="1"/>
</dbReference>
<evidence type="ECO:0000256" key="3">
    <source>
        <dbReference type="ARBA" id="ARBA00023002"/>
    </source>
</evidence>
<dbReference type="AlphaFoldDB" id="A0A381QFZ5"/>
<reference evidence="5" key="1">
    <citation type="submission" date="2018-05" db="EMBL/GenBank/DDBJ databases">
        <authorList>
            <person name="Lanie J.A."/>
            <person name="Ng W.-L."/>
            <person name="Kazmierczak K.M."/>
            <person name="Andrzejewski T.M."/>
            <person name="Davidsen T.M."/>
            <person name="Wayne K.J."/>
            <person name="Tettelin H."/>
            <person name="Glass J.I."/>
            <person name="Rusch D."/>
            <person name="Podicherti R."/>
            <person name="Tsui H.-C.T."/>
            <person name="Winkler M.E."/>
        </authorList>
    </citation>
    <scope>NUCLEOTIDE SEQUENCE</scope>
</reference>
<evidence type="ECO:0000256" key="2">
    <source>
        <dbReference type="ARBA" id="ARBA00022833"/>
    </source>
</evidence>
<dbReference type="PROSITE" id="PS00059">
    <property type="entry name" value="ADH_ZINC"/>
    <property type="match status" value="1"/>
</dbReference>
<keyword evidence="2" id="KW-0862">Zinc</keyword>
<dbReference type="InterPro" id="IPR013154">
    <property type="entry name" value="ADH-like_N"/>
</dbReference>
<accession>A0A381QFZ5</accession>
<keyword evidence="1" id="KW-0479">Metal-binding</keyword>
<dbReference type="InterPro" id="IPR020843">
    <property type="entry name" value="ER"/>
</dbReference>
<dbReference type="GO" id="GO:0016491">
    <property type="term" value="F:oxidoreductase activity"/>
    <property type="evidence" value="ECO:0007669"/>
    <property type="project" value="UniProtKB-KW"/>
</dbReference>
<dbReference type="SUPFAM" id="SSF50129">
    <property type="entry name" value="GroES-like"/>
    <property type="match status" value="1"/>
</dbReference>
<dbReference type="SUPFAM" id="SSF51735">
    <property type="entry name" value="NAD(P)-binding Rossmann-fold domains"/>
    <property type="match status" value="1"/>
</dbReference>
<dbReference type="Pfam" id="PF00107">
    <property type="entry name" value="ADH_zinc_N"/>
    <property type="match status" value="1"/>
</dbReference>
<evidence type="ECO:0000313" key="5">
    <source>
        <dbReference type="EMBL" id="SUZ77289.1"/>
    </source>
</evidence>
<dbReference type="InterPro" id="IPR050129">
    <property type="entry name" value="Zn_alcohol_dh"/>
</dbReference>
<dbReference type="PANTHER" id="PTHR43401">
    <property type="entry name" value="L-THREONINE 3-DEHYDROGENASE"/>
    <property type="match status" value="1"/>
</dbReference>
<dbReference type="InterPro" id="IPR013149">
    <property type="entry name" value="ADH-like_C"/>
</dbReference>
<evidence type="ECO:0000259" key="4">
    <source>
        <dbReference type="SMART" id="SM00829"/>
    </source>
</evidence>
<evidence type="ECO:0000256" key="1">
    <source>
        <dbReference type="ARBA" id="ARBA00022723"/>
    </source>
</evidence>
<gene>
    <name evidence="5" type="ORF">METZ01_LOCUS30143</name>
</gene>
<feature type="domain" description="Enoyl reductase (ER)" evidence="4">
    <location>
        <begin position="8"/>
        <end position="307"/>
    </location>
</feature>
<protein>
    <recommendedName>
        <fullName evidence="4">Enoyl reductase (ER) domain-containing protein</fullName>
    </recommendedName>
</protein>
<dbReference type="EMBL" id="UINC01001311">
    <property type="protein sequence ID" value="SUZ77289.1"/>
    <property type="molecule type" value="Genomic_DNA"/>
</dbReference>
<proteinExistence type="predicted"/>
<sequence>MKAAFYDGTGNMTVKEYPQPNPKPGEALIKVKSTGICGSDLNMNLDKTGPDSHPAGHEVSGEIVEVGDGVEQKHIGSRVAVEVLGSGRACQNCWYCRQGQYIHCPNRGSGVGGGFAEYVTRKIEGCYPLPDKMTWEEGALVEPLAVSVHGVRIGNMVGGDTVTVLGSGTIGLTAIAAAKALGAGKILATARHPQQADTALSLGADAVGTQDGSEFAQMVLDATDGRGADFTIETVGGSKGDTLKQAIEVTRRQGRIVILGVFYGEHSIDWTGPVLKEQTIQGSICYGIINGQHDFETAVEILSRPDCNLNQIVTHKYSLEDIDTGFKTAYDKSSGSIKVQIQQN</sequence>
<dbReference type="Pfam" id="PF08240">
    <property type="entry name" value="ADH_N"/>
    <property type="match status" value="1"/>
</dbReference>
<dbReference type="InterPro" id="IPR002328">
    <property type="entry name" value="ADH_Zn_CS"/>
</dbReference>
<organism evidence="5">
    <name type="scientific">marine metagenome</name>
    <dbReference type="NCBI Taxonomy" id="408172"/>
    <lineage>
        <taxon>unclassified sequences</taxon>
        <taxon>metagenomes</taxon>
        <taxon>ecological metagenomes</taxon>
    </lineage>
</organism>
<dbReference type="PANTHER" id="PTHR43401:SF2">
    <property type="entry name" value="L-THREONINE 3-DEHYDROGENASE"/>
    <property type="match status" value="1"/>
</dbReference>
<dbReference type="Gene3D" id="3.90.180.10">
    <property type="entry name" value="Medium-chain alcohol dehydrogenases, catalytic domain"/>
    <property type="match status" value="1"/>
</dbReference>
<name>A0A381QFZ5_9ZZZZ</name>
<dbReference type="InterPro" id="IPR036291">
    <property type="entry name" value="NAD(P)-bd_dom_sf"/>
</dbReference>
<dbReference type="GO" id="GO:0008270">
    <property type="term" value="F:zinc ion binding"/>
    <property type="evidence" value="ECO:0007669"/>
    <property type="project" value="InterPro"/>
</dbReference>
<dbReference type="Gene3D" id="3.40.50.720">
    <property type="entry name" value="NAD(P)-binding Rossmann-like Domain"/>
    <property type="match status" value="1"/>
</dbReference>
<keyword evidence="3" id="KW-0560">Oxidoreductase</keyword>